<dbReference type="EMBL" id="LZFO01000032">
    <property type="protein sequence ID" value="OFI05237.1"/>
    <property type="molecule type" value="Genomic_DNA"/>
</dbReference>
<feature type="transmembrane region" description="Helical" evidence="9">
    <location>
        <begin position="194"/>
        <end position="213"/>
    </location>
</feature>
<protein>
    <recommendedName>
        <fullName evidence="9">Branched-chain amino acid transport system carrier protein</fullName>
    </recommendedName>
</protein>
<evidence type="ECO:0000256" key="2">
    <source>
        <dbReference type="ARBA" id="ARBA00008540"/>
    </source>
</evidence>
<evidence type="ECO:0000256" key="6">
    <source>
        <dbReference type="ARBA" id="ARBA00022970"/>
    </source>
</evidence>
<feature type="transmembrane region" description="Helical" evidence="9">
    <location>
        <begin position="377"/>
        <end position="397"/>
    </location>
</feature>
<dbReference type="NCBIfam" id="TIGR00796">
    <property type="entry name" value="livcs"/>
    <property type="match status" value="1"/>
</dbReference>
<dbReference type="Pfam" id="PF05525">
    <property type="entry name" value="Branch_AA_trans"/>
    <property type="match status" value="1"/>
</dbReference>
<name>A0A1E8EWS8_9CLOT</name>
<keyword evidence="7 9" id="KW-1133">Transmembrane helix</keyword>
<dbReference type="GO" id="GO:0015818">
    <property type="term" value="P:isoleucine transport"/>
    <property type="evidence" value="ECO:0007669"/>
    <property type="project" value="TreeGrafter"/>
</dbReference>
<comment type="function">
    <text evidence="9">Component of the transport system for branched-chain amino acids.</text>
</comment>
<dbReference type="GO" id="GO:0015190">
    <property type="term" value="F:L-leucine transmembrane transporter activity"/>
    <property type="evidence" value="ECO:0007669"/>
    <property type="project" value="TreeGrafter"/>
</dbReference>
<dbReference type="AlphaFoldDB" id="A0A1E8EWS8"/>
<sequence length="449" mass="47744">MIIKYEIYSIMKKSTNDAIVVGFALFSMFFGAGNLIFPPFLGKTVGTHYLIAVFAFVLTAAGLPLMGVLACAKCNGIFPDMAARVGKKFSVISSIILVIAIGPLLAVPRTASTTFELSIRPFFPGASRLVSVTIYFIITYALLYNQSSIVDTIGKILTPGLLVLLIVMIVKGIVSPMGNVIDTNATGVFPMSFVQGYQTMDAMTVTILSSLILGSFRDKGYKTYNDILKMTSKAGVIAVGGLAIIYGGLTVLGSQLSGIFPGKIERTELVVEISRRTLGNFGAVALAIVVALACLTTAIGITAASAQYFTKLSNYKIPYKVNAAVLSFASIIVASMGVDNIVAFADPILQVLYPITMIFIITTLMGKLIPDNRIVALTIYVVLIVSFSSVVVSPTGINADIPALKAFLDALPLSSAGFAWLVPAIIALIVGKMIFKRNDLVDHSVTAEE</sequence>
<feature type="transmembrane region" description="Helical" evidence="9">
    <location>
        <begin position="18"/>
        <end position="37"/>
    </location>
</feature>
<feature type="transmembrane region" description="Helical" evidence="9">
    <location>
        <begin position="321"/>
        <end position="345"/>
    </location>
</feature>
<dbReference type="GO" id="GO:0015188">
    <property type="term" value="F:L-isoleucine transmembrane transporter activity"/>
    <property type="evidence" value="ECO:0007669"/>
    <property type="project" value="TreeGrafter"/>
</dbReference>
<organism evidence="10 11">
    <name type="scientific">Clostridium acetireducens DSM 10703</name>
    <dbReference type="NCBI Taxonomy" id="1121290"/>
    <lineage>
        <taxon>Bacteria</taxon>
        <taxon>Bacillati</taxon>
        <taxon>Bacillota</taxon>
        <taxon>Clostridia</taxon>
        <taxon>Eubacteriales</taxon>
        <taxon>Clostridiaceae</taxon>
        <taxon>Clostridium</taxon>
    </lineage>
</organism>
<feature type="transmembrane region" description="Helical" evidence="9">
    <location>
        <begin position="89"/>
        <end position="106"/>
    </location>
</feature>
<keyword evidence="3 9" id="KW-0813">Transport</keyword>
<keyword evidence="6 9" id="KW-0029">Amino-acid transport</keyword>
<reference evidence="10 11" key="1">
    <citation type="submission" date="2016-06" db="EMBL/GenBank/DDBJ databases">
        <title>Genome sequence of Clostridium acetireducens DSM 10703.</title>
        <authorList>
            <person name="Poehlein A."/>
            <person name="Fluechter S."/>
            <person name="Duerre P."/>
            <person name="Daniel R."/>
        </authorList>
    </citation>
    <scope>NUCLEOTIDE SEQUENCE [LARGE SCALE GENOMIC DNA]</scope>
    <source>
        <strain evidence="10 11">DSM 10703</strain>
    </source>
</reference>
<accession>A0A1E8EWS8</accession>
<gene>
    <name evidence="10" type="primary">brnQ_5</name>
    <name evidence="10" type="ORF">CLOACE_18550</name>
</gene>
<evidence type="ECO:0000256" key="5">
    <source>
        <dbReference type="ARBA" id="ARBA00022692"/>
    </source>
</evidence>
<evidence type="ECO:0000256" key="9">
    <source>
        <dbReference type="RuleBase" id="RU362122"/>
    </source>
</evidence>
<keyword evidence="4" id="KW-1003">Cell membrane</keyword>
<keyword evidence="5 9" id="KW-0812">Transmembrane</keyword>
<keyword evidence="8 9" id="KW-0472">Membrane</keyword>
<keyword evidence="11" id="KW-1185">Reference proteome</keyword>
<comment type="caution">
    <text evidence="10">The sequence shown here is derived from an EMBL/GenBank/DDBJ whole genome shotgun (WGS) entry which is preliminary data.</text>
</comment>
<evidence type="ECO:0000256" key="8">
    <source>
        <dbReference type="ARBA" id="ARBA00023136"/>
    </source>
</evidence>
<evidence type="ECO:0000256" key="3">
    <source>
        <dbReference type="ARBA" id="ARBA00022448"/>
    </source>
</evidence>
<feature type="transmembrane region" description="Helical" evidence="9">
    <location>
        <begin position="234"/>
        <end position="260"/>
    </location>
</feature>
<dbReference type="PANTHER" id="PTHR30588:SF0">
    <property type="entry name" value="BRANCHED-CHAIN AMINO ACID PERMEASE BRNQ"/>
    <property type="match status" value="1"/>
</dbReference>
<dbReference type="PANTHER" id="PTHR30588">
    <property type="entry name" value="BRANCHED-CHAIN AMINO ACID TRANSPORT SYSTEM 2 CARRIER PROTEIN"/>
    <property type="match status" value="1"/>
</dbReference>
<evidence type="ECO:0000256" key="1">
    <source>
        <dbReference type="ARBA" id="ARBA00004651"/>
    </source>
</evidence>
<evidence type="ECO:0000256" key="4">
    <source>
        <dbReference type="ARBA" id="ARBA00022475"/>
    </source>
</evidence>
<feature type="transmembrane region" description="Helical" evidence="9">
    <location>
        <begin position="351"/>
        <end position="370"/>
    </location>
</feature>
<comment type="subcellular location">
    <subcellularLocation>
        <location evidence="1 9">Cell membrane</location>
        <topology evidence="1 9">Multi-pass membrane protein</topology>
    </subcellularLocation>
</comment>
<feature type="transmembrane region" description="Helical" evidence="9">
    <location>
        <begin position="417"/>
        <end position="435"/>
    </location>
</feature>
<dbReference type="InterPro" id="IPR004685">
    <property type="entry name" value="Brnchd-chn_aa_trnsp_Livcs"/>
</dbReference>
<dbReference type="GO" id="GO:0005304">
    <property type="term" value="F:L-valine transmembrane transporter activity"/>
    <property type="evidence" value="ECO:0007669"/>
    <property type="project" value="TreeGrafter"/>
</dbReference>
<feature type="transmembrane region" description="Helical" evidence="9">
    <location>
        <begin position="49"/>
        <end position="69"/>
    </location>
</feature>
<evidence type="ECO:0000256" key="7">
    <source>
        <dbReference type="ARBA" id="ARBA00022989"/>
    </source>
</evidence>
<feature type="transmembrane region" description="Helical" evidence="9">
    <location>
        <begin position="280"/>
        <end position="309"/>
    </location>
</feature>
<dbReference type="GO" id="GO:0005886">
    <property type="term" value="C:plasma membrane"/>
    <property type="evidence" value="ECO:0007669"/>
    <property type="project" value="UniProtKB-SubCell"/>
</dbReference>
<comment type="similarity">
    <text evidence="2 9">Belongs to the branched chain amino acid transporter family.</text>
</comment>
<evidence type="ECO:0000313" key="10">
    <source>
        <dbReference type="EMBL" id="OFI05237.1"/>
    </source>
</evidence>
<dbReference type="GO" id="GO:0015820">
    <property type="term" value="P:L-leucine transport"/>
    <property type="evidence" value="ECO:0007669"/>
    <property type="project" value="TreeGrafter"/>
</dbReference>
<feature type="transmembrane region" description="Helical" evidence="9">
    <location>
        <begin position="156"/>
        <end position="174"/>
    </location>
</feature>
<evidence type="ECO:0000313" key="11">
    <source>
        <dbReference type="Proteomes" id="UP000175744"/>
    </source>
</evidence>
<dbReference type="PATRIC" id="fig|1121290.3.peg.1874"/>
<feature type="transmembrane region" description="Helical" evidence="9">
    <location>
        <begin position="126"/>
        <end position="144"/>
    </location>
</feature>
<proteinExistence type="inferred from homology"/>
<dbReference type="Proteomes" id="UP000175744">
    <property type="component" value="Unassembled WGS sequence"/>
</dbReference>